<proteinExistence type="predicted"/>
<accession>A0A1M7KUD7</accession>
<keyword evidence="2" id="KW-1185">Reference proteome</keyword>
<organism evidence="1 2">
    <name type="scientific">Flavobacterium xinjiangense</name>
    <dbReference type="NCBI Taxonomy" id="178356"/>
    <lineage>
        <taxon>Bacteria</taxon>
        <taxon>Pseudomonadati</taxon>
        <taxon>Bacteroidota</taxon>
        <taxon>Flavobacteriia</taxon>
        <taxon>Flavobacteriales</taxon>
        <taxon>Flavobacteriaceae</taxon>
        <taxon>Flavobacterium</taxon>
    </lineage>
</organism>
<dbReference type="RefSeq" id="WP_073208620.1">
    <property type="nucleotide sequence ID" value="NZ_FRCL01000006.1"/>
</dbReference>
<evidence type="ECO:0000313" key="1">
    <source>
        <dbReference type="EMBL" id="SHM68805.1"/>
    </source>
</evidence>
<sequence>MENIFKTQQQSHLVLAQYYRWYQVYEVPFTAERINNQKDILSEDVELSSQSGTTKGKEGLEERLTVFTGWKNAHHVQNTTVKELPNGNLSLEADILYQNIRPDDSKYNYTLHYSTQLKQRENDLPVFTKLDLKATGVIEEFKFESAYPENRTKSFMHYWLYLMEKPDAEKFKELLAPDFSLQLSSNEKITALPKFEEWLKSITERILTSTHSYKNFKVTDNKDNTFSVSVDFDWKGINVAEEKMIAQTHHEWLLTNNMDERFVRMKTMKVTTLKPFQVVDKF</sequence>
<dbReference type="Proteomes" id="UP000184092">
    <property type="component" value="Unassembled WGS sequence"/>
</dbReference>
<dbReference type="AlphaFoldDB" id="A0A1M7KUD7"/>
<evidence type="ECO:0000313" key="2">
    <source>
        <dbReference type="Proteomes" id="UP000184092"/>
    </source>
</evidence>
<reference evidence="2" key="1">
    <citation type="submission" date="2016-11" db="EMBL/GenBank/DDBJ databases">
        <authorList>
            <person name="Varghese N."/>
            <person name="Submissions S."/>
        </authorList>
    </citation>
    <scope>NUCLEOTIDE SEQUENCE [LARGE SCALE GENOMIC DNA]</scope>
    <source>
        <strain evidence="2">CGMCC 1.2749</strain>
    </source>
</reference>
<protein>
    <submittedName>
        <fullName evidence="1">Uncharacterized protein</fullName>
    </submittedName>
</protein>
<dbReference type="OrthoDB" id="870676at2"/>
<dbReference type="EMBL" id="FRCL01000006">
    <property type="protein sequence ID" value="SHM68805.1"/>
    <property type="molecule type" value="Genomic_DNA"/>
</dbReference>
<name>A0A1M7KUD7_9FLAO</name>
<dbReference type="STRING" id="178356.SAMN05216269_10682"/>
<gene>
    <name evidence="1" type="ORF">SAMN05216269_10682</name>
</gene>